<evidence type="ECO:0000259" key="9">
    <source>
        <dbReference type="Pfam" id="PF22638"/>
    </source>
</evidence>
<dbReference type="GO" id="GO:0044780">
    <property type="term" value="P:bacterial-type flagellum assembly"/>
    <property type="evidence" value="ECO:0007669"/>
    <property type="project" value="InterPro"/>
</dbReference>
<dbReference type="GO" id="GO:0009424">
    <property type="term" value="C:bacterial-type flagellum hook"/>
    <property type="evidence" value="ECO:0007669"/>
    <property type="project" value="InterPro"/>
</dbReference>
<keyword evidence="6" id="KW-0975">Bacterial flagellum</keyword>
<keyword evidence="10" id="KW-0966">Cell projection</keyword>
<dbReference type="Proteomes" id="UP000029692">
    <property type="component" value="Unassembled WGS sequence"/>
</dbReference>
<evidence type="ECO:0000256" key="5">
    <source>
        <dbReference type="ARBA" id="ARBA00022525"/>
    </source>
</evidence>
<keyword evidence="7" id="KW-0175">Coiled coil</keyword>
<dbReference type="STRING" id="1480694.DC28_02575"/>
<dbReference type="EMBL" id="JNUP01000023">
    <property type="protein sequence ID" value="KGE73563.1"/>
    <property type="molecule type" value="Genomic_DNA"/>
</dbReference>
<keyword evidence="10" id="KW-0282">Flagellum</keyword>
<organism evidence="10 11">
    <name type="scientific">Spirochaeta lutea</name>
    <dbReference type="NCBI Taxonomy" id="1480694"/>
    <lineage>
        <taxon>Bacteria</taxon>
        <taxon>Pseudomonadati</taxon>
        <taxon>Spirochaetota</taxon>
        <taxon>Spirochaetia</taxon>
        <taxon>Spirochaetales</taxon>
        <taxon>Spirochaetaceae</taxon>
        <taxon>Spirochaeta</taxon>
    </lineage>
</organism>
<evidence type="ECO:0000256" key="4">
    <source>
        <dbReference type="ARBA" id="ARBA00016244"/>
    </source>
</evidence>
<dbReference type="Pfam" id="PF06429">
    <property type="entry name" value="Flg_bbr_C"/>
    <property type="match status" value="1"/>
</dbReference>
<feature type="coiled-coil region" evidence="7">
    <location>
        <begin position="152"/>
        <end position="200"/>
    </location>
</feature>
<dbReference type="Pfam" id="PF22638">
    <property type="entry name" value="FlgK_D1"/>
    <property type="match status" value="1"/>
</dbReference>
<dbReference type="OrthoDB" id="9802553at2"/>
<keyword evidence="11" id="KW-1185">Reference proteome</keyword>
<dbReference type="eggNOG" id="COG1256">
    <property type="taxonomic scope" value="Bacteria"/>
</dbReference>
<protein>
    <recommendedName>
        <fullName evidence="4">Flagellar hook-associated protein 1</fullName>
    </recommendedName>
</protein>
<evidence type="ECO:0000256" key="2">
    <source>
        <dbReference type="ARBA" id="ARBA00004613"/>
    </source>
</evidence>
<comment type="subcellular location">
    <subcellularLocation>
        <location evidence="1">Bacterial flagellum</location>
    </subcellularLocation>
    <subcellularLocation>
        <location evidence="2">Secreted</location>
    </subcellularLocation>
</comment>
<name>A0A098R1K4_9SPIO</name>
<gene>
    <name evidence="10" type="primary">flgK</name>
    <name evidence="10" type="ORF">DC28_02575</name>
</gene>
<dbReference type="InterPro" id="IPR002371">
    <property type="entry name" value="FlgK"/>
</dbReference>
<dbReference type="InterPro" id="IPR010930">
    <property type="entry name" value="Flg_bb/hook_C_dom"/>
</dbReference>
<evidence type="ECO:0000256" key="3">
    <source>
        <dbReference type="ARBA" id="ARBA00009677"/>
    </source>
</evidence>
<sequence length="624" mass="68483">MQSTFSGIEIGKRSLLTHNQGLQTIGHNLSNASTQGYSRQRVELGTVDPLYRPQLNRAMTPGQIGQGVETTRISRVKDMLLEGRIVANAADEGYWSQRDKYVLQLEQIYNEPSESSVRNLMDKFWDGWQELSIYPEQMSARQQVAQRGEALAEGIQNRYNSLNQLRSVLNDEVHVEVSRINTLTDQISDLNAEIAKVQAEGDEPNDLLDKRDLLVEELSGIIPVTIETKDPDEYSIYTNGIHLVQGAISRTFSTQTDPQNDGYSMVVWADSGAEFRPESGSLGAHIELRDQDICQEIQNLDNLAVNMADIVNEVHSVGFGINGRTGEEFFEHHPMVTNTQGNYDRSGDGVVDSSYIFRIGGTNQLTAQDQIGLEGTISLSGPNGLVEVPYRSDDTVQDVLVRINNSGAEVVARLDFQNKLTLKGAPSQNKDNPDFVIREVSDSGQFLAGYAGLLLESGDAGAYRWDQPDAITSLRAGADFAVAPLSHASAWLSVNPEILEDPASIATSLAVQNRPGDVGDGRVALEIASIRNSPVMVGQISTFDDYFADSVASVGLKGQQAQSALRTQEAIMKDLRDLRSSISGVSIDEELAQMIKFQHGYNAAARFVTKIDQMLETIINRLGV</sequence>
<feature type="domain" description="Flagellar hook-associated protein FlgK helical" evidence="9">
    <location>
        <begin position="104"/>
        <end position="330"/>
    </location>
</feature>
<evidence type="ECO:0000259" key="8">
    <source>
        <dbReference type="Pfam" id="PF06429"/>
    </source>
</evidence>
<dbReference type="GO" id="GO:0005198">
    <property type="term" value="F:structural molecule activity"/>
    <property type="evidence" value="ECO:0007669"/>
    <property type="project" value="InterPro"/>
</dbReference>
<feature type="domain" description="Flagellar basal-body/hook protein C-terminal" evidence="8">
    <location>
        <begin position="582"/>
        <end position="620"/>
    </location>
</feature>
<dbReference type="AlphaFoldDB" id="A0A098R1K4"/>
<dbReference type="GO" id="GO:0005576">
    <property type="term" value="C:extracellular region"/>
    <property type="evidence" value="ECO:0007669"/>
    <property type="project" value="UniProtKB-SubCell"/>
</dbReference>
<dbReference type="SUPFAM" id="SSF64518">
    <property type="entry name" value="Phase 1 flagellin"/>
    <property type="match status" value="1"/>
</dbReference>
<evidence type="ECO:0000256" key="7">
    <source>
        <dbReference type="SAM" id="Coils"/>
    </source>
</evidence>
<comment type="caution">
    <text evidence="10">The sequence shown here is derived from an EMBL/GenBank/DDBJ whole genome shotgun (WGS) entry which is preliminary data.</text>
</comment>
<dbReference type="PANTHER" id="PTHR30033:SF1">
    <property type="entry name" value="FLAGELLAR HOOK-ASSOCIATED PROTEIN 1"/>
    <property type="match status" value="1"/>
</dbReference>
<evidence type="ECO:0000256" key="1">
    <source>
        <dbReference type="ARBA" id="ARBA00004365"/>
    </source>
</evidence>
<evidence type="ECO:0000313" key="11">
    <source>
        <dbReference type="Proteomes" id="UP000029692"/>
    </source>
</evidence>
<accession>A0A098R1K4</accession>
<dbReference type="PANTHER" id="PTHR30033">
    <property type="entry name" value="FLAGELLAR HOOK-ASSOCIATED PROTEIN 1"/>
    <property type="match status" value="1"/>
</dbReference>
<comment type="similarity">
    <text evidence="3">Belongs to the flagella basal body rod proteins family.</text>
</comment>
<reference evidence="10 11" key="1">
    <citation type="submission" date="2014-05" db="EMBL/GenBank/DDBJ databases">
        <title>De novo Genome Sequence of Spirocheata sp.</title>
        <authorList>
            <person name="Shivani Y."/>
            <person name="Subhash Y."/>
            <person name="Tushar L."/>
            <person name="Sasikala C."/>
            <person name="Ramana C.V."/>
        </authorList>
    </citation>
    <scope>NUCLEOTIDE SEQUENCE [LARGE SCALE GENOMIC DNA]</scope>
    <source>
        <strain evidence="10 11">JC230</strain>
    </source>
</reference>
<evidence type="ECO:0000313" key="10">
    <source>
        <dbReference type="EMBL" id="KGE73563.1"/>
    </source>
</evidence>
<dbReference type="NCBIfam" id="TIGR02492">
    <property type="entry name" value="flgK_ends"/>
    <property type="match status" value="1"/>
</dbReference>
<dbReference type="InterPro" id="IPR053927">
    <property type="entry name" value="FlgK_helical"/>
</dbReference>
<keyword evidence="5" id="KW-0964">Secreted</keyword>
<keyword evidence="10" id="KW-0969">Cilium</keyword>
<dbReference type="RefSeq" id="WP_037545427.1">
    <property type="nucleotide sequence ID" value="NZ_JNUP01000023.1"/>
</dbReference>
<proteinExistence type="inferred from homology"/>
<evidence type="ECO:0000256" key="6">
    <source>
        <dbReference type="ARBA" id="ARBA00023143"/>
    </source>
</evidence>